<dbReference type="AlphaFoldDB" id="A0A9D1AJN9"/>
<protein>
    <recommendedName>
        <fullName evidence="4">Probable cell division protein WhiA</fullName>
    </recommendedName>
</protein>
<comment type="similarity">
    <text evidence="4">Belongs to the WhiA family.</text>
</comment>
<dbReference type="Gene3D" id="3.10.28.10">
    <property type="entry name" value="Homing endonucleases"/>
    <property type="match status" value="1"/>
</dbReference>
<evidence type="ECO:0000259" key="6">
    <source>
        <dbReference type="Pfam" id="PF14527"/>
    </source>
</evidence>
<dbReference type="SUPFAM" id="SSF55608">
    <property type="entry name" value="Homing endonucleases"/>
    <property type="match status" value="1"/>
</dbReference>
<keyword evidence="2 4" id="KW-0238">DNA-binding</keyword>
<reference evidence="7" key="2">
    <citation type="journal article" date="2021" name="PeerJ">
        <title>Extensive microbial diversity within the chicken gut microbiome revealed by metagenomics and culture.</title>
        <authorList>
            <person name="Gilroy R."/>
            <person name="Ravi A."/>
            <person name="Getino M."/>
            <person name="Pursley I."/>
            <person name="Horton D.L."/>
            <person name="Alikhan N.F."/>
            <person name="Baker D."/>
            <person name="Gharbi K."/>
            <person name="Hall N."/>
            <person name="Watson M."/>
            <person name="Adriaenssens E.M."/>
            <person name="Foster-Nyarko E."/>
            <person name="Jarju S."/>
            <person name="Secka A."/>
            <person name="Antonio M."/>
            <person name="Oren A."/>
            <person name="Chaudhuri R.R."/>
            <person name="La Ragione R."/>
            <person name="Hildebrand F."/>
            <person name="Pallen M.J."/>
        </authorList>
    </citation>
    <scope>NUCLEOTIDE SEQUENCE</scope>
    <source>
        <strain evidence="7">CHK184-25365</strain>
    </source>
</reference>
<dbReference type="GO" id="GO:0051301">
    <property type="term" value="P:cell division"/>
    <property type="evidence" value="ECO:0007669"/>
    <property type="project" value="UniProtKB-UniRule"/>
</dbReference>
<evidence type="ECO:0000256" key="1">
    <source>
        <dbReference type="ARBA" id="ARBA00022618"/>
    </source>
</evidence>
<dbReference type="GO" id="GO:0003677">
    <property type="term" value="F:DNA binding"/>
    <property type="evidence" value="ECO:0007669"/>
    <property type="project" value="UniProtKB-UniRule"/>
</dbReference>
<feature type="domain" description="Sporulation regulator WhiA C-terminal" evidence="5">
    <location>
        <begin position="230"/>
        <end position="313"/>
    </location>
</feature>
<dbReference type="InterPro" id="IPR023054">
    <property type="entry name" value="Sporulation_regulator_WhiA_C"/>
</dbReference>
<gene>
    <name evidence="4 7" type="primary">whiA</name>
    <name evidence="7" type="ORF">IAB36_06385</name>
</gene>
<reference evidence="7" key="1">
    <citation type="submission" date="2020-10" db="EMBL/GenBank/DDBJ databases">
        <authorList>
            <person name="Gilroy R."/>
        </authorList>
    </citation>
    <scope>NUCLEOTIDE SEQUENCE</scope>
    <source>
        <strain evidence="7">CHK184-25365</strain>
    </source>
</reference>
<proteinExistence type="inferred from homology"/>
<dbReference type="GO" id="GO:0043937">
    <property type="term" value="P:regulation of sporulation"/>
    <property type="evidence" value="ECO:0007669"/>
    <property type="project" value="InterPro"/>
</dbReference>
<feature type="domain" description="WhiA LAGLIDADG-like" evidence="6">
    <location>
        <begin position="136"/>
        <end position="227"/>
    </location>
</feature>
<keyword evidence="3 4" id="KW-0131">Cell cycle</keyword>
<evidence type="ECO:0000256" key="2">
    <source>
        <dbReference type="ARBA" id="ARBA00023125"/>
    </source>
</evidence>
<dbReference type="PANTHER" id="PTHR37307:SF1">
    <property type="entry name" value="CELL DIVISION PROTEIN WHIA-RELATED"/>
    <property type="match status" value="1"/>
</dbReference>
<dbReference type="Pfam" id="PF02650">
    <property type="entry name" value="HTH_WhiA"/>
    <property type="match status" value="1"/>
</dbReference>
<dbReference type="HAMAP" id="MF_01420">
    <property type="entry name" value="HTH_type_WhiA"/>
    <property type="match status" value="1"/>
</dbReference>
<dbReference type="InterPro" id="IPR027434">
    <property type="entry name" value="Homing_endonucl"/>
</dbReference>
<evidence type="ECO:0000259" key="5">
    <source>
        <dbReference type="Pfam" id="PF02650"/>
    </source>
</evidence>
<dbReference type="NCBIfam" id="TIGR00647">
    <property type="entry name" value="DNA_bind_WhiA"/>
    <property type="match status" value="1"/>
</dbReference>
<accession>A0A9D1AJN9</accession>
<dbReference type="Proteomes" id="UP000886749">
    <property type="component" value="Unassembled WGS sequence"/>
</dbReference>
<dbReference type="InterPro" id="IPR039518">
    <property type="entry name" value="WhiA_LAGLIDADG_dom"/>
</dbReference>
<sequence length="324" mass="36490">MTLQNNRPKGRQPQKKPATFSGRIKQELMKIDSFSCPDCAFAFCYGLLCFSPRVKRGYIWTASSLALAELAAQSLAEAGSYIVTVVPPAQGKTGSEHIYRLLLQNPEDRKDFQTRFLQYSAERFCTQKLAKHCCMSSFLRGLFLSCGTVMDPKRQYHLEFLCPGMVRGMLLKNLLATLNFTPGLTERKQQCVVYFKDSEQIEDLLTTMGAGLGAMEYMNAKIEKEVRNQANRAVNCDTANIQKIINAAGRQLEDIRLIEKTKGLDYLNSDLRQTALARLEHPDSSLGELCQLLGGDLTRSGLNHRLQKISRIADSLREDEHPRV</sequence>
<dbReference type="InterPro" id="IPR003802">
    <property type="entry name" value="Sporulation_regulator_WhiA"/>
</dbReference>
<evidence type="ECO:0000256" key="4">
    <source>
        <dbReference type="HAMAP-Rule" id="MF_01420"/>
    </source>
</evidence>
<dbReference type="Pfam" id="PF14527">
    <property type="entry name" value="LAGLIDADG_WhiA"/>
    <property type="match status" value="1"/>
</dbReference>
<evidence type="ECO:0000313" key="7">
    <source>
        <dbReference type="EMBL" id="HIR41435.1"/>
    </source>
</evidence>
<comment type="function">
    <text evidence="4">Involved in cell division and chromosome segregation.</text>
</comment>
<comment type="caution">
    <text evidence="7">The sequence shown here is derived from an EMBL/GenBank/DDBJ whole genome shotgun (WGS) entry which is preliminary data.</text>
</comment>
<name>A0A9D1AJN9_9FIRM</name>
<keyword evidence="1 4" id="KW-0132">Cell division</keyword>
<organism evidence="7 8">
    <name type="scientific">Candidatus Egerieicola pullicola</name>
    <dbReference type="NCBI Taxonomy" id="2840775"/>
    <lineage>
        <taxon>Bacteria</taxon>
        <taxon>Bacillati</taxon>
        <taxon>Bacillota</taxon>
        <taxon>Clostridia</taxon>
        <taxon>Eubacteriales</taxon>
        <taxon>Oscillospiraceae</taxon>
        <taxon>Oscillospiraceae incertae sedis</taxon>
        <taxon>Candidatus Egerieicola</taxon>
    </lineage>
</organism>
<evidence type="ECO:0000256" key="3">
    <source>
        <dbReference type="ARBA" id="ARBA00023306"/>
    </source>
</evidence>
<dbReference type="EMBL" id="DVGY01000145">
    <property type="protein sequence ID" value="HIR41435.1"/>
    <property type="molecule type" value="Genomic_DNA"/>
</dbReference>
<dbReference type="PANTHER" id="PTHR37307">
    <property type="entry name" value="CELL DIVISION PROTEIN WHIA-RELATED"/>
    <property type="match status" value="1"/>
</dbReference>
<evidence type="ECO:0000313" key="8">
    <source>
        <dbReference type="Proteomes" id="UP000886749"/>
    </source>
</evidence>